<sequence length="298" mass="33437">MNETFYNQKDRIRSAFDKAASSYDAAAVLQREVVDRLFDRLTVINIDPKVILDAGCGTGYARSFLRQRFNHAQYIELDLALNMLKASQAKTSTLKQWLSVFDKNKANSLCADIEQIPLADESVDLIWSSLTLQWCNTPDAAFKEFNRILKPGGVIIFATLGPDTLKELRSAFAGIDGHQHVNQFIDMHDLGDALVKHGLTMPVMDMEHITITYAKAKDVMQDLKHIGASNKMDGRPNGLLGKAAWLKIQAQYEVFRRNGVLPCTYEVVYGHAFKPTLKSNARSDGSQIINFRPRTPSE</sequence>
<evidence type="ECO:0000256" key="6">
    <source>
        <dbReference type="ARBA" id="ARBA00022691"/>
    </source>
</evidence>
<evidence type="ECO:0000256" key="8">
    <source>
        <dbReference type="HAMAP-Rule" id="MF_00835"/>
    </source>
</evidence>
<dbReference type="PANTHER" id="PTHR13090:SF1">
    <property type="entry name" value="ARGININE-HYDROXYLASE NDUFAF5, MITOCHONDRIAL"/>
    <property type="match status" value="1"/>
</dbReference>
<evidence type="ECO:0000256" key="2">
    <source>
        <dbReference type="ARBA" id="ARBA00004746"/>
    </source>
</evidence>
<comment type="function">
    <text evidence="8">Converts the free carboxyl group of a malonyl-thioester to its methyl ester by transfer of a methyl group from S-adenosyl-L-methionine (SAM). It allows to synthesize pimeloyl-ACP via the fatty acid synthetic pathway.</text>
</comment>
<dbReference type="EC" id="2.1.1.197" evidence="3 8"/>
<keyword evidence="4 8" id="KW-0489">Methyltransferase</keyword>
<dbReference type="InterPro" id="IPR050602">
    <property type="entry name" value="Malonyl-ACP_OMT"/>
</dbReference>
<dbReference type="KEGG" id="dee:HQN60_13690"/>
<dbReference type="Gene3D" id="3.40.50.150">
    <property type="entry name" value="Vaccinia Virus protein VP39"/>
    <property type="match status" value="1"/>
</dbReference>
<dbReference type="InterPro" id="IPR011814">
    <property type="entry name" value="BioC"/>
</dbReference>
<keyword evidence="11" id="KW-1185">Reference proteome</keyword>
<evidence type="ECO:0000256" key="1">
    <source>
        <dbReference type="ARBA" id="ARBA00000852"/>
    </source>
</evidence>
<evidence type="ECO:0000313" key="10">
    <source>
        <dbReference type="EMBL" id="QKJ67680.1"/>
    </source>
</evidence>
<evidence type="ECO:0000256" key="5">
    <source>
        <dbReference type="ARBA" id="ARBA00022679"/>
    </source>
</evidence>
<accession>A0A6M8SWL0</accession>
<evidence type="ECO:0000259" key="9">
    <source>
        <dbReference type="Pfam" id="PF08241"/>
    </source>
</evidence>
<dbReference type="RefSeq" id="WP_173534181.1">
    <property type="nucleotide sequence ID" value="NZ_CP054143.1"/>
</dbReference>
<dbReference type="SUPFAM" id="SSF53335">
    <property type="entry name" value="S-adenosyl-L-methionine-dependent methyltransferases"/>
    <property type="match status" value="1"/>
</dbReference>
<evidence type="ECO:0000256" key="7">
    <source>
        <dbReference type="ARBA" id="ARBA00022756"/>
    </source>
</evidence>
<comment type="catalytic activity">
    <reaction evidence="1 8">
        <text>malonyl-[ACP] + S-adenosyl-L-methionine = malonyl-[ACP] methyl ester + S-adenosyl-L-homocysteine</text>
        <dbReference type="Rhea" id="RHEA:17105"/>
        <dbReference type="Rhea" id="RHEA-COMP:9623"/>
        <dbReference type="Rhea" id="RHEA-COMP:9954"/>
        <dbReference type="ChEBI" id="CHEBI:57856"/>
        <dbReference type="ChEBI" id="CHEBI:59789"/>
        <dbReference type="ChEBI" id="CHEBI:78449"/>
        <dbReference type="ChEBI" id="CHEBI:78845"/>
        <dbReference type="EC" id="2.1.1.197"/>
    </reaction>
</comment>
<evidence type="ECO:0000256" key="4">
    <source>
        <dbReference type="ARBA" id="ARBA00022603"/>
    </source>
</evidence>
<dbReference type="AlphaFoldDB" id="A0A6M8SWL0"/>
<comment type="pathway">
    <text evidence="2 8">Cofactor biosynthesis; biotin biosynthesis.</text>
</comment>
<keyword evidence="7 8" id="KW-0093">Biotin biosynthesis</keyword>
<dbReference type="InterPro" id="IPR029063">
    <property type="entry name" value="SAM-dependent_MTases_sf"/>
</dbReference>
<dbReference type="GO" id="GO:0032259">
    <property type="term" value="P:methylation"/>
    <property type="evidence" value="ECO:0007669"/>
    <property type="project" value="UniProtKB-KW"/>
</dbReference>
<keyword evidence="6 8" id="KW-0949">S-adenosyl-L-methionine</keyword>
<dbReference type="PANTHER" id="PTHR13090">
    <property type="entry name" value="ARGININE-HYDROXYLASE NDUFAF5, MITOCHONDRIAL"/>
    <property type="match status" value="1"/>
</dbReference>
<dbReference type="GO" id="GO:0010340">
    <property type="term" value="F:carboxyl-O-methyltransferase activity"/>
    <property type="evidence" value="ECO:0007669"/>
    <property type="project" value="UniProtKB-UniRule"/>
</dbReference>
<dbReference type="UniPathway" id="UPA00078"/>
<comment type="similarity">
    <text evidence="8">Belongs to the methyltransferase superfamily.</text>
</comment>
<evidence type="ECO:0000256" key="3">
    <source>
        <dbReference type="ARBA" id="ARBA00012327"/>
    </source>
</evidence>
<reference evidence="10 11" key="1">
    <citation type="submission" date="2020-05" db="EMBL/GenBank/DDBJ databases">
        <title>Complete genome sequence of Deefgea sp. D17.</title>
        <authorList>
            <person name="Bae J.-W."/>
            <person name="Han J.E."/>
        </authorList>
    </citation>
    <scope>NUCLEOTIDE SEQUENCE [LARGE SCALE GENOMIC DNA]</scope>
    <source>
        <strain evidence="10 11">D17</strain>
    </source>
</reference>
<protein>
    <recommendedName>
        <fullName evidence="3 8">Malonyl-[acyl-carrier protein] O-methyltransferase</fullName>
        <shortName evidence="8">Malonyl-ACP O-methyltransferase</shortName>
        <ecNumber evidence="3 8">2.1.1.197</ecNumber>
    </recommendedName>
    <alternativeName>
        <fullName evidence="8">Biotin synthesis protein BioC</fullName>
    </alternativeName>
</protein>
<name>A0A6M8SWL0_9NEIS</name>
<gene>
    <name evidence="8 10" type="primary">bioC</name>
    <name evidence="10" type="ORF">HQN60_13690</name>
</gene>
<dbReference type="GO" id="GO:0009102">
    <property type="term" value="P:biotin biosynthetic process"/>
    <property type="evidence" value="ECO:0007669"/>
    <property type="project" value="UniProtKB-UniRule"/>
</dbReference>
<feature type="domain" description="Methyltransferase type 11" evidence="9">
    <location>
        <begin position="52"/>
        <end position="157"/>
    </location>
</feature>
<keyword evidence="5 8" id="KW-0808">Transferase</keyword>
<dbReference type="CDD" id="cd02440">
    <property type="entry name" value="AdoMet_MTases"/>
    <property type="match status" value="1"/>
</dbReference>
<dbReference type="EMBL" id="CP054143">
    <property type="protein sequence ID" value="QKJ67680.1"/>
    <property type="molecule type" value="Genomic_DNA"/>
</dbReference>
<dbReference type="HAMAP" id="MF_00835">
    <property type="entry name" value="BioC"/>
    <property type="match status" value="1"/>
</dbReference>
<dbReference type="InterPro" id="IPR013216">
    <property type="entry name" value="Methyltransf_11"/>
</dbReference>
<evidence type="ECO:0000313" key="11">
    <source>
        <dbReference type="Proteomes" id="UP000504844"/>
    </source>
</evidence>
<dbReference type="GO" id="GO:0008757">
    <property type="term" value="F:S-adenosylmethionine-dependent methyltransferase activity"/>
    <property type="evidence" value="ECO:0007669"/>
    <property type="project" value="InterPro"/>
</dbReference>
<dbReference type="Proteomes" id="UP000504844">
    <property type="component" value="Chromosome"/>
</dbReference>
<proteinExistence type="inferred from homology"/>
<organism evidence="10 11">
    <name type="scientific">Deefgea piscis</name>
    <dbReference type="NCBI Taxonomy" id="2739061"/>
    <lineage>
        <taxon>Bacteria</taxon>
        <taxon>Pseudomonadati</taxon>
        <taxon>Pseudomonadota</taxon>
        <taxon>Betaproteobacteria</taxon>
        <taxon>Neisseriales</taxon>
        <taxon>Chitinibacteraceae</taxon>
        <taxon>Deefgea</taxon>
    </lineage>
</organism>
<dbReference type="NCBIfam" id="TIGR02072">
    <property type="entry name" value="BioC"/>
    <property type="match status" value="1"/>
</dbReference>
<dbReference type="GO" id="GO:0102130">
    <property type="term" value="F:malonyl-CoA methyltransferase activity"/>
    <property type="evidence" value="ECO:0007669"/>
    <property type="project" value="UniProtKB-EC"/>
</dbReference>
<dbReference type="Pfam" id="PF08241">
    <property type="entry name" value="Methyltransf_11"/>
    <property type="match status" value="1"/>
</dbReference>